<proteinExistence type="predicted"/>
<comment type="caution">
    <text evidence="3">The sequence shown here is derived from an EMBL/GenBank/DDBJ whole genome shotgun (WGS) entry which is preliminary data.</text>
</comment>
<reference evidence="3" key="2">
    <citation type="submission" date="2022-01" db="EMBL/GenBank/DDBJ databases">
        <authorList>
            <person name="Yamashiro T."/>
            <person name="Shiraishi A."/>
            <person name="Satake H."/>
            <person name="Nakayama K."/>
        </authorList>
    </citation>
    <scope>NUCLEOTIDE SEQUENCE</scope>
</reference>
<feature type="compositionally biased region" description="Low complexity" evidence="2">
    <location>
        <begin position="641"/>
        <end position="654"/>
    </location>
</feature>
<evidence type="ECO:0000256" key="1">
    <source>
        <dbReference type="SAM" id="Coils"/>
    </source>
</evidence>
<accession>A0ABQ5HK34</accession>
<name>A0ABQ5HK34_9ASTR</name>
<feature type="coiled-coil region" evidence="1">
    <location>
        <begin position="255"/>
        <end position="282"/>
    </location>
</feature>
<keyword evidence="4" id="KW-1185">Reference proteome</keyword>
<feature type="coiled-coil region" evidence="1">
    <location>
        <begin position="2"/>
        <end position="43"/>
    </location>
</feature>
<evidence type="ECO:0000313" key="3">
    <source>
        <dbReference type="EMBL" id="GJT87612.1"/>
    </source>
</evidence>
<feature type="region of interest" description="Disordered" evidence="2">
    <location>
        <begin position="613"/>
        <end position="685"/>
    </location>
</feature>
<evidence type="ECO:0000256" key="2">
    <source>
        <dbReference type="SAM" id="MobiDB-lite"/>
    </source>
</evidence>
<sequence>MEENLKKELHSFKLQLKSTMENNKIIEETVTTLKQEFKQKESKFLTDFSNLKHLNDKLENKLHSQDQSIQTVHMMLYPTQPYHVSVIVSTSEEELELAEATRNKLHVKMNDSICVEKRVNIMPPNYSKENFMATFTPQTQLRPEQVFWSLDLAKRKAEELKANATPLPILPPATVYPPNTLAHLVPRTLPTTSQVNIGLYVITQLFWDFEKTCKKRITPTGITEGEQGFEQTKRCYLTEVIPFLNLLKEHFEGIKKSLVTEVRAMKAVFKNLEAEVDQNETDLRSDIMADVNAPIEQAPAVAPPTRTDEQILPRIRWVPIGKSNCYLDAEKSQSNPIYKITVDILKHTNFFRAFTASSTIPAIYIQQFWDTICYDRTDGGYKCQLDEQWFNLTKDTLRDALQITPVNNNKAFSSPPTQDTLINFVNDLGYPKEVKHLSNVVTNDMFQPWRALTTIINLCLTGKTSGFERPRAPVLQILWGIINRAHIDYAERMWEEFTQSIHTFTEDKKNLAQHTQGKKKATLIVIPSVRFTKLIIFHLQRKHKFHPRPESPLHLPTEEPILGYLKFSAKGTKREVFGMPIPNELITDDIRGADYYGAYLQKVAKHQRYLVGEEVSDPDSPAPKPTKSTKPKITKQAKLVAPKAATKKPQPAGTKPKEKKRKQAKETTEATQPAKRAKARKVVKKRTLKSSQQLVDEFVDEGIPLTEPGFGDLEADTQRTIEESLKDAHSAHRGPLLLVVFRETDTGKFQPLLEVEGKGKEKVSAEQAAWVLLNLQTLKKKSPTEQYIFQRRTSTLTKPLGHDESSSLYAVLGLTESDTKSDEEVPPVVKMCQTLSTPGVHARPNLEHTDAEATDATSQPQPGQMDEEFTATAYPNIQENLKLTVDDLVIPEEPASSTRTLSSLQHLAKDFSFGDQFFNDKPLEANNEKTT</sequence>
<protein>
    <recommendedName>
        <fullName evidence="5">Monodehydroascorbate reductase</fullName>
    </recommendedName>
</protein>
<keyword evidence="1" id="KW-0175">Coiled coil</keyword>
<dbReference type="EMBL" id="BQNB010019653">
    <property type="protein sequence ID" value="GJT87612.1"/>
    <property type="molecule type" value="Genomic_DNA"/>
</dbReference>
<dbReference type="Proteomes" id="UP001151760">
    <property type="component" value="Unassembled WGS sequence"/>
</dbReference>
<gene>
    <name evidence="3" type="ORF">Tco_1069329</name>
</gene>
<evidence type="ECO:0000313" key="4">
    <source>
        <dbReference type="Proteomes" id="UP001151760"/>
    </source>
</evidence>
<evidence type="ECO:0008006" key="5">
    <source>
        <dbReference type="Google" id="ProtNLM"/>
    </source>
</evidence>
<reference evidence="3" key="1">
    <citation type="journal article" date="2022" name="Int. J. Mol. Sci.">
        <title>Draft Genome of Tanacetum Coccineum: Genomic Comparison of Closely Related Tanacetum-Family Plants.</title>
        <authorList>
            <person name="Yamashiro T."/>
            <person name="Shiraishi A."/>
            <person name="Nakayama K."/>
            <person name="Satake H."/>
        </authorList>
    </citation>
    <scope>NUCLEOTIDE SEQUENCE</scope>
</reference>
<feature type="compositionally biased region" description="Basic residues" evidence="2">
    <location>
        <begin position="675"/>
        <end position="685"/>
    </location>
</feature>
<organism evidence="3 4">
    <name type="scientific">Tanacetum coccineum</name>
    <dbReference type="NCBI Taxonomy" id="301880"/>
    <lineage>
        <taxon>Eukaryota</taxon>
        <taxon>Viridiplantae</taxon>
        <taxon>Streptophyta</taxon>
        <taxon>Embryophyta</taxon>
        <taxon>Tracheophyta</taxon>
        <taxon>Spermatophyta</taxon>
        <taxon>Magnoliopsida</taxon>
        <taxon>eudicotyledons</taxon>
        <taxon>Gunneridae</taxon>
        <taxon>Pentapetalae</taxon>
        <taxon>asterids</taxon>
        <taxon>campanulids</taxon>
        <taxon>Asterales</taxon>
        <taxon>Asteraceae</taxon>
        <taxon>Asteroideae</taxon>
        <taxon>Anthemideae</taxon>
        <taxon>Anthemidinae</taxon>
        <taxon>Tanacetum</taxon>
    </lineage>
</organism>